<dbReference type="Proteomes" id="UP000235672">
    <property type="component" value="Unassembled WGS sequence"/>
</dbReference>
<reference evidence="2 3" key="1">
    <citation type="submission" date="2016-05" db="EMBL/GenBank/DDBJ databases">
        <title>A degradative enzymes factory behind the ericoid mycorrhizal symbiosis.</title>
        <authorList>
            <consortium name="DOE Joint Genome Institute"/>
            <person name="Martino E."/>
            <person name="Morin E."/>
            <person name="Grelet G."/>
            <person name="Kuo A."/>
            <person name="Kohler A."/>
            <person name="Daghino S."/>
            <person name="Barry K."/>
            <person name="Choi C."/>
            <person name="Cichocki N."/>
            <person name="Clum A."/>
            <person name="Copeland A."/>
            <person name="Hainaut M."/>
            <person name="Haridas S."/>
            <person name="Labutti K."/>
            <person name="Lindquist E."/>
            <person name="Lipzen A."/>
            <person name="Khouja H.-R."/>
            <person name="Murat C."/>
            <person name="Ohm R."/>
            <person name="Olson A."/>
            <person name="Spatafora J."/>
            <person name="Veneault-Fourrey C."/>
            <person name="Henrissat B."/>
            <person name="Grigoriev I."/>
            <person name="Martin F."/>
            <person name="Perotto S."/>
        </authorList>
    </citation>
    <scope>NUCLEOTIDE SEQUENCE [LARGE SCALE GENOMIC DNA]</scope>
    <source>
        <strain evidence="2 3">UAMH 7357</strain>
    </source>
</reference>
<feature type="compositionally biased region" description="Acidic residues" evidence="1">
    <location>
        <begin position="50"/>
        <end position="67"/>
    </location>
</feature>
<organism evidence="2 3">
    <name type="scientific">Hyaloscypha hepaticicola</name>
    <dbReference type="NCBI Taxonomy" id="2082293"/>
    <lineage>
        <taxon>Eukaryota</taxon>
        <taxon>Fungi</taxon>
        <taxon>Dikarya</taxon>
        <taxon>Ascomycota</taxon>
        <taxon>Pezizomycotina</taxon>
        <taxon>Leotiomycetes</taxon>
        <taxon>Helotiales</taxon>
        <taxon>Hyaloscyphaceae</taxon>
        <taxon>Hyaloscypha</taxon>
    </lineage>
</organism>
<evidence type="ECO:0000313" key="2">
    <source>
        <dbReference type="EMBL" id="PMD25737.1"/>
    </source>
</evidence>
<dbReference type="OrthoDB" id="62952at2759"/>
<feature type="region of interest" description="Disordered" evidence="1">
    <location>
        <begin position="1"/>
        <end position="67"/>
    </location>
</feature>
<proteinExistence type="predicted"/>
<dbReference type="AlphaFoldDB" id="A0A2J6QHJ1"/>
<protein>
    <recommendedName>
        <fullName evidence="4">F-box domain-containing protein</fullName>
    </recommendedName>
</protein>
<name>A0A2J6QHJ1_9HELO</name>
<evidence type="ECO:0000313" key="3">
    <source>
        <dbReference type="Proteomes" id="UP000235672"/>
    </source>
</evidence>
<feature type="compositionally biased region" description="Polar residues" evidence="1">
    <location>
        <begin position="19"/>
        <end position="30"/>
    </location>
</feature>
<gene>
    <name evidence="2" type="ORF">NA56DRAFT_564073</name>
</gene>
<accession>A0A2J6QHJ1</accession>
<sequence>MGKCKTHGRVAASKKESTYRASFTKGTRNNVRAKKLPARASRSKVSYKDESEEESEELSEDDDNDDDYGFDDAIELVEVEKKPVFTVFESEAPLEEGLCVVRSLGGGKYELVNLDSIPRNHLGSEETGITIKDIPERREMFAITKERWEEASVKVELAAKSADGQIFRLMKLPLELRYRIYEFAVISERLLRVANANDNSNIIGLALLRTSRQLSRECTPFFWNNNFKINEVVKNFIPHRDQIAKNVREITFEWWGFAKKDIATLSFFAQCKQLKVLHIKITQWAVDNKQYHHRQFKFQDEASIKRFNKTNAFDVLVAIRGLQKVTVQNAASQFAAKDLTQAELDAFAAFLTKELCQPRPVEAEVRVSGYHGFCLPIYFPQLTLIQTKASKKRRSVFSSHRRV</sequence>
<keyword evidence="3" id="KW-1185">Reference proteome</keyword>
<evidence type="ECO:0000256" key="1">
    <source>
        <dbReference type="SAM" id="MobiDB-lite"/>
    </source>
</evidence>
<dbReference type="EMBL" id="KZ613469">
    <property type="protein sequence ID" value="PMD25737.1"/>
    <property type="molecule type" value="Genomic_DNA"/>
</dbReference>
<evidence type="ECO:0008006" key="4">
    <source>
        <dbReference type="Google" id="ProtNLM"/>
    </source>
</evidence>